<dbReference type="Proteomes" id="UP000631114">
    <property type="component" value="Unassembled WGS sequence"/>
</dbReference>
<comment type="caution">
    <text evidence="2">The sequence shown here is derived from an EMBL/GenBank/DDBJ whole genome shotgun (WGS) entry which is preliminary data.</text>
</comment>
<feature type="region of interest" description="Disordered" evidence="1">
    <location>
        <begin position="1"/>
        <end position="78"/>
    </location>
</feature>
<evidence type="ECO:0008006" key="4">
    <source>
        <dbReference type="Google" id="ProtNLM"/>
    </source>
</evidence>
<name>A0A835H7B0_9MAGN</name>
<evidence type="ECO:0000256" key="1">
    <source>
        <dbReference type="SAM" id="MobiDB-lite"/>
    </source>
</evidence>
<dbReference type="AlphaFoldDB" id="A0A835H7B0"/>
<evidence type="ECO:0000313" key="2">
    <source>
        <dbReference type="EMBL" id="KAF9593625.1"/>
    </source>
</evidence>
<protein>
    <recommendedName>
        <fullName evidence="4">Transposase</fullName>
    </recommendedName>
</protein>
<feature type="compositionally biased region" description="Acidic residues" evidence="1">
    <location>
        <begin position="33"/>
        <end position="60"/>
    </location>
</feature>
<dbReference type="PANTHER" id="PTHR33018:SF37">
    <property type="entry name" value="TRANSPOSASE TNP1_EN_SPM-LIKE DOMAIN-CONTAINING PROTEIN"/>
    <property type="match status" value="1"/>
</dbReference>
<dbReference type="OrthoDB" id="1913335at2759"/>
<keyword evidence="3" id="KW-1185">Reference proteome</keyword>
<reference evidence="2 3" key="1">
    <citation type="submission" date="2020-10" db="EMBL/GenBank/DDBJ databases">
        <title>The Coptis chinensis genome and diversification of protoberbering-type alkaloids.</title>
        <authorList>
            <person name="Wang B."/>
            <person name="Shu S."/>
            <person name="Song C."/>
            <person name="Liu Y."/>
        </authorList>
    </citation>
    <scope>NUCLEOTIDE SEQUENCE [LARGE SCALE GENOMIC DNA]</scope>
    <source>
        <strain evidence="2">HL-2020</strain>
        <tissue evidence="2">Leaf</tissue>
    </source>
</reference>
<sequence length="378" mass="42789">MDSSHDSSDEDYCSDEDGSKGIANRAKSKGPLIEEESEGDSSDEDAAIDSDEESESDEDDPSTKESHQSSKTPRGLCRSKVMATDSGCKLTVTFNAIGQPVGENSDKFSSYLGSIASEMVPLTYSDWRAIRKGYKDLYWQSVLQKFILDEGRRTYALQQIGRLWQAHKSRLRGKIRIYRKKKKDIACLKPTDCDLPEWEMFLKQMSRRKFILKSQKFQEMRENQELPHTCSRQGYARLEYQMQKESPNPSCKTRVDVWCKGHTKKSGEPSNNIVAERMKKMKEIRDSVASDSFNHSIQNDALSQVLGPDRYSRVRGKGAGVTPSKLGVVSQDKQMVTQLQEEVLTVKKDLVQMANSVNTQSELIRNLLDVVNTQKASD</sequence>
<dbReference type="Pfam" id="PF03004">
    <property type="entry name" value="Transposase_24"/>
    <property type="match status" value="1"/>
</dbReference>
<dbReference type="EMBL" id="JADFTS010000008">
    <property type="protein sequence ID" value="KAF9593625.1"/>
    <property type="molecule type" value="Genomic_DNA"/>
</dbReference>
<proteinExistence type="predicted"/>
<accession>A0A835H7B0</accession>
<dbReference type="InterPro" id="IPR004252">
    <property type="entry name" value="Probable_transposase_24"/>
</dbReference>
<organism evidence="2 3">
    <name type="scientific">Coptis chinensis</name>
    <dbReference type="NCBI Taxonomy" id="261450"/>
    <lineage>
        <taxon>Eukaryota</taxon>
        <taxon>Viridiplantae</taxon>
        <taxon>Streptophyta</taxon>
        <taxon>Embryophyta</taxon>
        <taxon>Tracheophyta</taxon>
        <taxon>Spermatophyta</taxon>
        <taxon>Magnoliopsida</taxon>
        <taxon>Ranunculales</taxon>
        <taxon>Ranunculaceae</taxon>
        <taxon>Coptidoideae</taxon>
        <taxon>Coptis</taxon>
    </lineage>
</organism>
<dbReference type="PANTHER" id="PTHR33018">
    <property type="entry name" value="OS10G0338966 PROTEIN-RELATED"/>
    <property type="match status" value="1"/>
</dbReference>
<gene>
    <name evidence="2" type="ORF">IFM89_024309</name>
</gene>
<evidence type="ECO:0000313" key="3">
    <source>
        <dbReference type="Proteomes" id="UP000631114"/>
    </source>
</evidence>